<protein>
    <recommendedName>
        <fullName evidence="4">Dihydrodipicolinate synthase family protein</fullName>
    </recommendedName>
</protein>
<dbReference type="PATRIC" id="fig|1265738.3.peg.4873"/>
<dbReference type="CDD" id="cd00408">
    <property type="entry name" value="DHDPS-like"/>
    <property type="match status" value="1"/>
</dbReference>
<evidence type="ECO:0000256" key="1">
    <source>
        <dbReference type="ARBA" id="ARBA00023239"/>
    </source>
</evidence>
<dbReference type="SUPFAM" id="SSF51569">
    <property type="entry name" value="Aldolase"/>
    <property type="match status" value="1"/>
</dbReference>
<proteinExistence type="predicted"/>
<dbReference type="InterPro" id="IPR002220">
    <property type="entry name" value="DapA-like"/>
</dbReference>
<organism evidence="2 3">
    <name type="scientific">Rhodopirellula maiorica SM1</name>
    <dbReference type="NCBI Taxonomy" id="1265738"/>
    <lineage>
        <taxon>Bacteria</taxon>
        <taxon>Pseudomonadati</taxon>
        <taxon>Planctomycetota</taxon>
        <taxon>Planctomycetia</taxon>
        <taxon>Pirellulales</taxon>
        <taxon>Pirellulaceae</taxon>
        <taxon>Novipirellula</taxon>
    </lineage>
</organism>
<dbReference type="InterPro" id="IPR013785">
    <property type="entry name" value="Aldolase_TIM"/>
</dbReference>
<keyword evidence="3" id="KW-1185">Reference proteome</keyword>
<dbReference type="AlphaFoldDB" id="M5RGG4"/>
<reference evidence="2 3" key="1">
    <citation type="journal article" date="2013" name="Mar. Genomics">
        <title>Expression of sulfatases in Rhodopirellula baltica and the diversity of sulfatases in the genus Rhodopirellula.</title>
        <authorList>
            <person name="Wegner C.E."/>
            <person name="Richter-Heitmann T."/>
            <person name="Klindworth A."/>
            <person name="Klockow C."/>
            <person name="Richter M."/>
            <person name="Achstetter T."/>
            <person name="Glockner F.O."/>
            <person name="Harder J."/>
        </authorList>
    </citation>
    <scope>NUCLEOTIDE SEQUENCE [LARGE SCALE GENOMIC DNA]</scope>
    <source>
        <strain evidence="2 3">SM1</strain>
    </source>
</reference>
<dbReference type="Gene3D" id="3.20.20.70">
    <property type="entry name" value="Aldolase class I"/>
    <property type="match status" value="1"/>
</dbReference>
<sequence>MQVDYAQMAKPLNRNAAIIPNSNFTPQSLTPFFDQGSLMPQLTSLKVDEIPAIRPRRSISGMSAILLPLLSGTEIDWEGFRGHVVRTADAGLVPAVNMDTGYANLITETQREQVLAETQSLMDGQPYVAGVFVKDDPGSAFDFDAYRNGLDQIVKYGGTPIIFQSYGLTEQADDEIVEAYSKIGSHAGDFLGFELGTMFAPFGKIYSLDVYKGLMGIETCHGAKHSSLSRELEWQRLQLRDETRPDFKVLTGNDLAIDMVMYGSDYLLGLSTFAPEAFARRDAMWAAGDAEFYELNDILQYLGFLAFRDPVPAYKHNAAQFLHARGWIQTPLTYPGSPERPESDVAILQNILERIS</sequence>
<dbReference type="SMART" id="SM01130">
    <property type="entry name" value="DHDPS"/>
    <property type="match status" value="1"/>
</dbReference>
<evidence type="ECO:0000313" key="2">
    <source>
        <dbReference type="EMBL" id="EMI18226.1"/>
    </source>
</evidence>
<accession>M5RGG4</accession>
<dbReference type="GO" id="GO:0016829">
    <property type="term" value="F:lyase activity"/>
    <property type="evidence" value="ECO:0007669"/>
    <property type="project" value="UniProtKB-KW"/>
</dbReference>
<dbReference type="EMBL" id="ANOG01000690">
    <property type="protein sequence ID" value="EMI18226.1"/>
    <property type="molecule type" value="Genomic_DNA"/>
</dbReference>
<keyword evidence="1" id="KW-0456">Lyase</keyword>
<evidence type="ECO:0000313" key="3">
    <source>
        <dbReference type="Proteomes" id="UP000011991"/>
    </source>
</evidence>
<evidence type="ECO:0008006" key="4">
    <source>
        <dbReference type="Google" id="ProtNLM"/>
    </source>
</evidence>
<name>M5RGG4_9BACT</name>
<gene>
    <name evidence="2" type="ORF">RMSM_04849</name>
</gene>
<comment type="caution">
    <text evidence="2">The sequence shown here is derived from an EMBL/GenBank/DDBJ whole genome shotgun (WGS) entry which is preliminary data.</text>
</comment>
<dbReference type="Proteomes" id="UP000011991">
    <property type="component" value="Unassembled WGS sequence"/>
</dbReference>